<feature type="domain" description="PpiC" evidence="9">
    <location>
        <begin position="118"/>
        <end position="230"/>
    </location>
</feature>
<proteinExistence type="inferred from homology"/>
<dbReference type="InterPro" id="IPR050245">
    <property type="entry name" value="PrsA_foldase"/>
</dbReference>
<evidence type="ECO:0000256" key="6">
    <source>
        <dbReference type="ARBA" id="ARBA00023235"/>
    </source>
</evidence>
<dbReference type="PANTHER" id="PTHR47245:SF1">
    <property type="entry name" value="FOLDASE PROTEIN PRSA"/>
    <property type="match status" value="1"/>
</dbReference>
<keyword evidence="4 8" id="KW-0732">Signal</keyword>
<dbReference type="InterPro" id="IPR014274">
    <property type="entry name" value="PPIase_EpsD"/>
</dbReference>
<dbReference type="RefSeq" id="WP_273676075.1">
    <property type="nucleotide sequence ID" value="NZ_JAQQXQ010000002.1"/>
</dbReference>
<keyword evidence="5" id="KW-0697">Rotamase</keyword>
<evidence type="ECO:0000256" key="3">
    <source>
        <dbReference type="ARBA" id="ARBA00013194"/>
    </source>
</evidence>
<reference evidence="10 11" key="1">
    <citation type="submission" date="2022-10" db="EMBL/GenBank/DDBJ databases">
        <title>Erythrobacter sp. sf7 Genome sequencing.</title>
        <authorList>
            <person name="Park S."/>
        </authorList>
    </citation>
    <scope>NUCLEOTIDE SEQUENCE [LARGE SCALE GENOMIC DNA]</scope>
    <source>
        <strain evidence="11">sf7</strain>
    </source>
</reference>
<keyword evidence="6 10" id="KW-0413">Isomerase</keyword>
<sequence>MKYIRTARLAMLGPALLCLQACNGEPTGQVVAIVNGEEITQAELNAEIAELPATIGGDKEAIRRQMLQQIVDRRLMAQVAKEDGFDRDPLFLTRERRLREELLVQMYGQKQAETVRVPDAAAVKKYLADNPGKFSERAAYLVDQIVFAFPSDPQVLKALEADKTLEEVEQTLKRFNVEYGRGNNSLDSSTVPTPVLKQILALPAGEPFVIPAQGRVTVSVITGRQPVPTTEQEAAPIAAQQMRAESLTDLLRTRLNEARAKADISYQDGFAPEKPIGPSEVDKTG</sequence>
<evidence type="ECO:0000259" key="9">
    <source>
        <dbReference type="Pfam" id="PF13145"/>
    </source>
</evidence>
<organism evidence="10 11">
    <name type="scientific">Erythrobacter fulvus</name>
    <dbReference type="NCBI Taxonomy" id="2987523"/>
    <lineage>
        <taxon>Bacteria</taxon>
        <taxon>Pseudomonadati</taxon>
        <taxon>Pseudomonadota</taxon>
        <taxon>Alphaproteobacteria</taxon>
        <taxon>Sphingomonadales</taxon>
        <taxon>Erythrobacteraceae</taxon>
        <taxon>Erythrobacter/Porphyrobacter group</taxon>
        <taxon>Erythrobacter</taxon>
    </lineage>
</organism>
<evidence type="ECO:0000256" key="2">
    <source>
        <dbReference type="ARBA" id="ARBA00007656"/>
    </source>
</evidence>
<comment type="similarity">
    <text evidence="2">Belongs to the PpiC/parvulin rotamase family.</text>
</comment>
<comment type="catalytic activity">
    <reaction evidence="1">
        <text>[protein]-peptidylproline (omega=180) = [protein]-peptidylproline (omega=0)</text>
        <dbReference type="Rhea" id="RHEA:16237"/>
        <dbReference type="Rhea" id="RHEA-COMP:10747"/>
        <dbReference type="Rhea" id="RHEA-COMP:10748"/>
        <dbReference type="ChEBI" id="CHEBI:83833"/>
        <dbReference type="ChEBI" id="CHEBI:83834"/>
        <dbReference type="EC" id="5.2.1.8"/>
    </reaction>
</comment>
<evidence type="ECO:0000256" key="1">
    <source>
        <dbReference type="ARBA" id="ARBA00000971"/>
    </source>
</evidence>
<dbReference type="NCBIfam" id="TIGR02925">
    <property type="entry name" value="cis_trans_EpsD"/>
    <property type="match status" value="1"/>
</dbReference>
<evidence type="ECO:0000256" key="4">
    <source>
        <dbReference type="ARBA" id="ARBA00022729"/>
    </source>
</evidence>
<protein>
    <recommendedName>
        <fullName evidence="3">peptidylprolyl isomerase</fullName>
        <ecNumber evidence="3">5.2.1.8</ecNumber>
    </recommendedName>
</protein>
<dbReference type="EC" id="5.2.1.8" evidence="3"/>
<keyword evidence="11" id="KW-1185">Reference proteome</keyword>
<name>A0ABT5JLG6_9SPHN</name>
<feature type="signal peptide" evidence="8">
    <location>
        <begin position="1"/>
        <end position="23"/>
    </location>
</feature>
<dbReference type="PANTHER" id="PTHR47245">
    <property type="entry name" value="PEPTIDYLPROLYL ISOMERASE"/>
    <property type="match status" value="1"/>
</dbReference>
<evidence type="ECO:0000256" key="5">
    <source>
        <dbReference type="ARBA" id="ARBA00023110"/>
    </source>
</evidence>
<evidence type="ECO:0000256" key="8">
    <source>
        <dbReference type="SAM" id="SignalP"/>
    </source>
</evidence>
<feature type="region of interest" description="Disordered" evidence="7">
    <location>
        <begin position="266"/>
        <end position="285"/>
    </location>
</feature>
<evidence type="ECO:0000313" key="11">
    <source>
        <dbReference type="Proteomes" id="UP001216558"/>
    </source>
</evidence>
<dbReference type="EMBL" id="JAQQXQ010000002">
    <property type="protein sequence ID" value="MDC8753592.1"/>
    <property type="molecule type" value="Genomic_DNA"/>
</dbReference>
<evidence type="ECO:0000313" key="10">
    <source>
        <dbReference type="EMBL" id="MDC8753592.1"/>
    </source>
</evidence>
<gene>
    <name evidence="10" type="ORF">OIK40_02920</name>
</gene>
<dbReference type="Gene3D" id="1.10.8.1040">
    <property type="match status" value="1"/>
</dbReference>
<dbReference type="SUPFAM" id="SSF109998">
    <property type="entry name" value="Triger factor/SurA peptide-binding domain-like"/>
    <property type="match status" value="1"/>
</dbReference>
<accession>A0ABT5JLG6</accession>
<dbReference type="Pfam" id="PF13623">
    <property type="entry name" value="SurA_N_2"/>
    <property type="match status" value="1"/>
</dbReference>
<feature type="chain" id="PRO_5046233108" description="peptidylprolyl isomerase" evidence="8">
    <location>
        <begin position="24"/>
        <end position="285"/>
    </location>
</feature>
<evidence type="ECO:0000256" key="7">
    <source>
        <dbReference type="SAM" id="MobiDB-lite"/>
    </source>
</evidence>
<dbReference type="Proteomes" id="UP001216558">
    <property type="component" value="Unassembled WGS sequence"/>
</dbReference>
<dbReference type="Pfam" id="PF13145">
    <property type="entry name" value="Rotamase_2"/>
    <property type="match status" value="1"/>
</dbReference>
<comment type="caution">
    <text evidence="10">The sequence shown here is derived from an EMBL/GenBank/DDBJ whole genome shotgun (WGS) entry which is preliminary data.</text>
</comment>
<dbReference type="InterPro" id="IPR027304">
    <property type="entry name" value="Trigger_fact/SurA_dom_sf"/>
</dbReference>
<dbReference type="InterPro" id="IPR000297">
    <property type="entry name" value="PPIase_PpiC"/>
</dbReference>
<dbReference type="GO" id="GO:0003755">
    <property type="term" value="F:peptidyl-prolyl cis-trans isomerase activity"/>
    <property type="evidence" value="ECO:0007669"/>
    <property type="project" value="UniProtKB-EC"/>
</dbReference>